<dbReference type="InterPro" id="IPR001932">
    <property type="entry name" value="PPM-type_phosphatase-like_dom"/>
</dbReference>
<comment type="caution">
    <text evidence="2">The sequence shown here is derived from an EMBL/GenBank/DDBJ whole genome shotgun (WGS) entry which is preliminary data.</text>
</comment>
<dbReference type="SUPFAM" id="SSF81606">
    <property type="entry name" value="PP2C-like"/>
    <property type="match status" value="1"/>
</dbReference>
<organism evidence="2 3">
    <name type="scientific">Candidatus Accumulibacter affinis</name>
    <dbReference type="NCBI Taxonomy" id="2954384"/>
    <lineage>
        <taxon>Bacteria</taxon>
        <taxon>Pseudomonadati</taxon>
        <taxon>Pseudomonadota</taxon>
        <taxon>Betaproteobacteria</taxon>
        <taxon>Candidatus Accumulibacter</taxon>
    </lineage>
</organism>
<dbReference type="EMBL" id="JADJOT010000007">
    <property type="protein sequence ID" value="MBK7953775.1"/>
    <property type="molecule type" value="Genomic_DNA"/>
</dbReference>
<name>A0A935T6A0_9PROT</name>
<feature type="domain" description="PPM-type phosphatase" evidence="1">
    <location>
        <begin position="11"/>
        <end position="220"/>
    </location>
</feature>
<dbReference type="Pfam" id="PF13672">
    <property type="entry name" value="PP2C_2"/>
    <property type="match status" value="1"/>
</dbReference>
<evidence type="ECO:0000313" key="2">
    <source>
        <dbReference type="EMBL" id="MBK7953775.1"/>
    </source>
</evidence>
<dbReference type="InterPro" id="IPR036457">
    <property type="entry name" value="PPM-type-like_dom_sf"/>
</dbReference>
<gene>
    <name evidence="2" type="ORF">IPK02_07345</name>
</gene>
<evidence type="ECO:0000313" key="3">
    <source>
        <dbReference type="Proteomes" id="UP000706151"/>
    </source>
</evidence>
<dbReference type="Proteomes" id="UP000706151">
    <property type="component" value="Unassembled WGS sequence"/>
</dbReference>
<proteinExistence type="predicted"/>
<evidence type="ECO:0000259" key="1">
    <source>
        <dbReference type="Pfam" id="PF13672"/>
    </source>
</evidence>
<protein>
    <submittedName>
        <fullName evidence="2">Protein phosphatase 2C domain-containing protein</fullName>
    </submittedName>
</protein>
<dbReference type="Gene3D" id="3.60.40.10">
    <property type="entry name" value="PPM-type phosphatase domain"/>
    <property type="match status" value="1"/>
</dbReference>
<reference evidence="2 3" key="1">
    <citation type="submission" date="2020-10" db="EMBL/GenBank/DDBJ databases">
        <title>Connecting structure to function with the recovery of over 1000 high-quality activated sludge metagenome-assembled genomes encoding full-length rRNA genes using long-read sequencing.</title>
        <authorList>
            <person name="Singleton C.M."/>
            <person name="Petriglieri F."/>
            <person name="Kristensen J.M."/>
            <person name="Kirkegaard R.H."/>
            <person name="Michaelsen T.Y."/>
            <person name="Andersen M.H."/>
            <person name="Karst S.M."/>
            <person name="Dueholm M.S."/>
            <person name="Nielsen P.H."/>
            <person name="Albertsen M."/>
        </authorList>
    </citation>
    <scope>NUCLEOTIDE SEQUENCE [LARGE SCALE GENOMIC DNA]</scope>
    <source>
        <strain evidence="2">Fred_18-Q3-R57-64_BAT3C.720</strain>
    </source>
</reference>
<accession>A0A935T6A0</accession>
<dbReference type="AlphaFoldDB" id="A0A935T6A0"/>
<sequence>MSWRVVSASEIGTSHIAAGTICEDSCWAQVDVTAEGLPFLSMFVSDGAGSAARGGEGAELAIHAAADFIANKLKLKEFGLNDDLAVECVLAIRELIYSRAETEGLKARDFACTFLGVLSSALGTLVMQVGDGGVVLDVGSGLETAIVPMSGEYANMTHFVTDEEAVTILATKAYPAPVTRVAAFSDGLQRLVLDMATNKPHEPFFAKFFQIISTSTVDKEDELHSALVRFLGSPSVNERTDDDKTLAMAVLVS</sequence>